<proteinExistence type="predicted"/>
<dbReference type="SUPFAM" id="SSF52129">
    <property type="entry name" value="Caspase-like"/>
    <property type="match status" value="1"/>
</dbReference>
<dbReference type="Gene3D" id="2.60.120.260">
    <property type="entry name" value="Galactose-binding domain-like"/>
    <property type="match status" value="1"/>
</dbReference>
<dbReference type="NCBIfam" id="NF033707">
    <property type="entry name" value="T9SS_sortase"/>
    <property type="match status" value="1"/>
</dbReference>
<sequence length="1273" mass="142199">MKKYSLIVTLFFYLFSFAQEKRKVSVEWIENSLYKHNQSFQFRIPFIKSESLQFNDESKTILLSEKFKTDADIDEGSLIISNLVLENISSETLGELNKAKIKSNIVATISNAKARDVNYAVFSFSPIIKQDGVYKKVKSLEYSFSYSTVSSVSSKNVMALSSSVLKTGEWKRFYVQRSGVYKITKAFLSSLGFNVNVDPRTIKIYGNGGRMIPLVNSVPYPFDIAENAIQFIGEEDGSFQDNDYILFYAEGVDNWNDDSETHVNLYGDKSYYYITSSIGNGKRIQNLNEPIQSPNNVYSSFDDYQFHEIDRVNIARLGRTWYGEQFNFENQQTFQFNFPNIQTANPIKIKVRAAASAASVTNMGVNVNGQSIGAISFTASNPQGPVYASANILDTSYSSNSQNISVVLKYNNNGVPSSNAFLDYIAITAKSDLKGFGKQFRFKVNDVTTQVGVCEYQISNATSIGQIWDITDIYNVTSKQNSGLSTISVKATMGQAKKYIVVDNNDFYSPEKDSDPSVSNQDLKGTIFYDNQGQLKDVDYVIVSPAYLSGQAERLANFHRNYSSLNVKVVTLEMLYKEFSSGKPDIGAIRNFVKYIYDNDPFVPGDRIKYVCLFGDASFDFKDRIQNNTNVVPIFHSLESFSLVSSFVSDDYFGLMDSNEGNMLSNLGLDLAVGRILVSNVEQAEQMVTKIIDYHDLKSYGRWRNNIVFISDDIDKGSDSTLQQNMNALGDVIVNQKKFINLKKIYMDAYVQETTSGGQKYPKAREEMFNAFGQGALVFNYLGHGGEDGLSSERIFEIPDAKTLANKYKYPLFITVTCEFTRFDNPLRPTAGELVYQNPAGGSIAMVTTTRQIGQGTGETFNTNFGARLFSYGSNVYPSIAEAVRLTKAASSNPGNNVISYIGDPALMLAIAKPKVRLTKINDVPIALSTDNLQALSFVKLSGEVTDELDNVLTSYNGDVAVQIFDKDVNRGTLVNDGIGTPMSFVTLGETIFRGNASVNNGLFEFGFVVPKDIKINVGNGKVSFYAKHNTLLQNQTGWDTTIKVGGINTNAEVDITGPRVRIYMNDETFVSGGITDQSPLFLAFLEDEHGINTASGIGHDIIAYLDGDETKPYVLNDYYETELNDYTQGKLKYPFRNLAPGLHTLTFKAWDVYNNLITAELQFIVVGDETLMITNVLNYPNPFVNHTEFWFTHNKPSEPLEVQVQVMTVTGKIVWSKNQLITTEGFTSRDITWDGRDDFGDKIGKGVYVYKLTVKSTLTNKKTEKFEKLVIL</sequence>
<keyword evidence="1" id="KW-0732">Signal</keyword>
<keyword evidence="4" id="KW-1185">Reference proteome</keyword>
<gene>
    <name evidence="3" type="primary">porU</name>
    <name evidence="3" type="ORF">GCM10023230_21190</name>
</gene>
<dbReference type="RefSeq" id="WP_264544495.1">
    <property type="nucleotide sequence ID" value="NZ_BAABIP010000018.1"/>
</dbReference>
<evidence type="ECO:0000313" key="4">
    <source>
        <dbReference type="Proteomes" id="UP001500141"/>
    </source>
</evidence>
<name>A0ABP9A1A3_9FLAO</name>
<dbReference type="Gene3D" id="2.60.40.4070">
    <property type="match status" value="1"/>
</dbReference>
<dbReference type="InterPro" id="IPR001769">
    <property type="entry name" value="Gingipain"/>
</dbReference>
<reference evidence="4" key="1">
    <citation type="journal article" date="2019" name="Int. J. Syst. Evol. Microbiol.">
        <title>The Global Catalogue of Microorganisms (GCM) 10K type strain sequencing project: providing services to taxonomists for standard genome sequencing and annotation.</title>
        <authorList>
            <consortium name="The Broad Institute Genomics Platform"/>
            <consortium name="The Broad Institute Genome Sequencing Center for Infectious Disease"/>
            <person name="Wu L."/>
            <person name="Ma J."/>
        </authorList>
    </citation>
    <scope>NUCLEOTIDE SEQUENCE [LARGE SCALE GENOMIC DNA]</scope>
    <source>
        <strain evidence="4">JCM 18198</strain>
    </source>
</reference>
<dbReference type="InterPro" id="IPR029030">
    <property type="entry name" value="Caspase-like_dom_sf"/>
</dbReference>
<evidence type="ECO:0000256" key="1">
    <source>
        <dbReference type="ARBA" id="ARBA00022729"/>
    </source>
</evidence>
<dbReference type="Pfam" id="PF01364">
    <property type="entry name" value="Peptidase_C25"/>
    <property type="match status" value="1"/>
</dbReference>
<organism evidence="3 4">
    <name type="scientific">Flavobacterium hankyongi</name>
    <dbReference type="NCBI Taxonomy" id="1176532"/>
    <lineage>
        <taxon>Bacteria</taxon>
        <taxon>Pseudomonadati</taxon>
        <taxon>Bacteroidota</taxon>
        <taxon>Flavobacteriia</taxon>
        <taxon>Flavobacteriales</taxon>
        <taxon>Flavobacteriaceae</taxon>
        <taxon>Flavobacterium</taxon>
    </lineage>
</organism>
<dbReference type="InterPro" id="IPR029031">
    <property type="entry name" value="Gingipain_N_sf"/>
</dbReference>
<dbReference type="CDD" id="cd02258">
    <property type="entry name" value="Peptidase_C25_N"/>
    <property type="match status" value="1"/>
</dbReference>
<accession>A0ABP9A1A3</accession>
<comment type="caution">
    <text evidence="3">The sequence shown here is derived from an EMBL/GenBank/DDBJ whole genome shotgun (WGS) entry which is preliminary data.</text>
</comment>
<evidence type="ECO:0000259" key="2">
    <source>
        <dbReference type="Pfam" id="PF01364"/>
    </source>
</evidence>
<dbReference type="Gene3D" id="3.40.50.1460">
    <property type="match status" value="1"/>
</dbReference>
<protein>
    <submittedName>
        <fullName evidence="3">Type IX secretion system sortase PorU</fullName>
    </submittedName>
</protein>
<dbReference type="EMBL" id="BAABIP010000018">
    <property type="protein sequence ID" value="GAA4770803.1"/>
    <property type="molecule type" value="Genomic_DNA"/>
</dbReference>
<feature type="domain" description="Gingipain" evidence="2">
    <location>
        <begin position="540"/>
        <end position="909"/>
    </location>
</feature>
<dbReference type="InterPro" id="IPR026444">
    <property type="entry name" value="Secre_tail"/>
</dbReference>
<dbReference type="Gene3D" id="3.40.50.10390">
    <property type="entry name" value="Gingipain r, domain 1"/>
    <property type="match status" value="1"/>
</dbReference>
<dbReference type="Proteomes" id="UP001500141">
    <property type="component" value="Unassembled WGS sequence"/>
</dbReference>
<dbReference type="NCBIfam" id="TIGR04183">
    <property type="entry name" value="Por_Secre_tail"/>
    <property type="match status" value="1"/>
</dbReference>
<evidence type="ECO:0000313" key="3">
    <source>
        <dbReference type="EMBL" id="GAA4770803.1"/>
    </source>
</evidence>